<dbReference type="GO" id="GO:0009279">
    <property type="term" value="C:cell outer membrane"/>
    <property type="evidence" value="ECO:0007669"/>
    <property type="project" value="UniProtKB-SubCell"/>
</dbReference>
<evidence type="ECO:0000256" key="10">
    <source>
        <dbReference type="SAM" id="MobiDB-lite"/>
    </source>
</evidence>
<keyword evidence="2 8" id="KW-0813">Transport</keyword>
<dbReference type="PANTHER" id="PTHR47234">
    <property type="match status" value="1"/>
</dbReference>
<evidence type="ECO:0000313" key="15">
    <source>
        <dbReference type="Proteomes" id="UP000249842"/>
    </source>
</evidence>
<evidence type="ECO:0000313" key="14">
    <source>
        <dbReference type="EMBL" id="RAK61182.1"/>
    </source>
</evidence>
<dbReference type="Proteomes" id="UP000249842">
    <property type="component" value="Unassembled WGS sequence"/>
</dbReference>
<feature type="domain" description="TonB-dependent receptor-like beta-barrel" evidence="12">
    <location>
        <begin position="421"/>
        <end position="907"/>
    </location>
</feature>
<evidence type="ECO:0000256" key="7">
    <source>
        <dbReference type="ARBA" id="ARBA00023237"/>
    </source>
</evidence>
<evidence type="ECO:0000256" key="4">
    <source>
        <dbReference type="ARBA" id="ARBA00022692"/>
    </source>
</evidence>
<feature type="domain" description="TonB-dependent receptor plug" evidence="13">
    <location>
        <begin position="48"/>
        <end position="161"/>
    </location>
</feature>
<keyword evidence="11" id="KW-0732">Signal</keyword>
<feature type="chain" id="PRO_5016313471" evidence="11">
    <location>
        <begin position="25"/>
        <end position="946"/>
    </location>
</feature>
<dbReference type="InterPro" id="IPR037066">
    <property type="entry name" value="Plug_dom_sf"/>
</dbReference>
<evidence type="ECO:0000256" key="2">
    <source>
        <dbReference type="ARBA" id="ARBA00022448"/>
    </source>
</evidence>
<accession>A0A328B168</accession>
<evidence type="ECO:0000256" key="1">
    <source>
        <dbReference type="ARBA" id="ARBA00004571"/>
    </source>
</evidence>
<evidence type="ECO:0000259" key="13">
    <source>
        <dbReference type="Pfam" id="PF07715"/>
    </source>
</evidence>
<comment type="subcellular location">
    <subcellularLocation>
        <location evidence="1 8">Cell outer membrane</location>
        <topology evidence="1 8">Multi-pass membrane protein</topology>
    </subcellularLocation>
</comment>
<keyword evidence="3 8" id="KW-1134">Transmembrane beta strand</keyword>
<feature type="compositionally biased region" description="Polar residues" evidence="10">
    <location>
        <begin position="239"/>
        <end position="248"/>
    </location>
</feature>
<dbReference type="PROSITE" id="PS52016">
    <property type="entry name" value="TONB_DEPENDENT_REC_3"/>
    <property type="match status" value="1"/>
</dbReference>
<reference evidence="15" key="1">
    <citation type="submission" date="2018-05" db="EMBL/GenBank/DDBJ databases">
        <authorList>
            <person name="Li X."/>
        </authorList>
    </citation>
    <scope>NUCLEOTIDE SEQUENCE [LARGE SCALE GENOMIC DNA]</scope>
    <source>
        <strain evidence="15">HKS-05</strain>
    </source>
</reference>
<keyword evidence="14" id="KW-0675">Receptor</keyword>
<keyword evidence="7 8" id="KW-0998">Cell outer membrane</keyword>
<protein>
    <submittedName>
        <fullName evidence="14">TonB-dependent receptor</fullName>
    </submittedName>
</protein>
<evidence type="ECO:0000259" key="12">
    <source>
        <dbReference type="Pfam" id="PF00593"/>
    </source>
</evidence>
<dbReference type="InterPro" id="IPR000531">
    <property type="entry name" value="Beta-barrel_TonB"/>
</dbReference>
<feature type="region of interest" description="Disordered" evidence="10">
    <location>
        <begin position="219"/>
        <end position="248"/>
    </location>
</feature>
<keyword evidence="5 9" id="KW-0798">TonB box</keyword>
<evidence type="ECO:0000256" key="3">
    <source>
        <dbReference type="ARBA" id="ARBA00022452"/>
    </source>
</evidence>
<dbReference type="Pfam" id="PF07715">
    <property type="entry name" value="Plug"/>
    <property type="match status" value="1"/>
</dbReference>
<evidence type="ECO:0000256" key="6">
    <source>
        <dbReference type="ARBA" id="ARBA00023136"/>
    </source>
</evidence>
<dbReference type="OrthoDB" id="7051241at2"/>
<comment type="similarity">
    <text evidence="8 9">Belongs to the TonB-dependent receptor family.</text>
</comment>
<organism evidence="14 15">
    <name type="scientific">Phenylobacterium hankyongense</name>
    <dbReference type="NCBI Taxonomy" id="1813876"/>
    <lineage>
        <taxon>Bacteria</taxon>
        <taxon>Pseudomonadati</taxon>
        <taxon>Pseudomonadota</taxon>
        <taxon>Alphaproteobacteria</taxon>
        <taxon>Caulobacterales</taxon>
        <taxon>Caulobacteraceae</taxon>
        <taxon>Phenylobacterium</taxon>
    </lineage>
</organism>
<dbReference type="PANTHER" id="PTHR47234:SF3">
    <property type="entry name" value="SECRETIN_TONB SHORT N-TERMINAL DOMAIN-CONTAINING PROTEIN"/>
    <property type="match status" value="1"/>
</dbReference>
<evidence type="ECO:0000256" key="9">
    <source>
        <dbReference type="RuleBase" id="RU003357"/>
    </source>
</evidence>
<dbReference type="InterPro" id="IPR039426">
    <property type="entry name" value="TonB-dep_rcpt-like"/>
</dbReference>
<evidence type="ECO:0000256" key="11">
    <source>
        <dbReference type="SAM" id="SignalP"/>
    </source>
</evidence>
<sequence>MKSYSLAALLVGASTFAMATSAFAQDAAPKDVEEVVVTGSRIVANGYTAPTPVTVVSTTELQKSAPESISAGLEKLPQFAATAGSNAQSTQAGTPSAGNYLNLRHLGSNENLVLLDGQRLPPTSFDGTVDTNIIPQALIQRVDIVTGGASAAYGSDAVSGVINFILDTKFNGLKGQVQTGISQYSDDEQFKFSLAGGTNFNDGKGHFEFSLDHFEQPGIKSNADRPNGADLGGGWVETGNGTASNPYTPTNNVRFGNATYGTFINSGSFAPGSTINGVACCVGFAFMPDGTPYKPNMGTPTGTANFNVGGEGGVAYGATLTSSLNTNQAFGRFDYELTPDIHAFSQFSFSEGDSEYVTVAAGTQLNAFKIYPDNAFLPASVAAAMTGPFTASRIEADQPPKRAVTKNVVYTFLTGLTGKIGDYNWGINYSHGDSLLRTDHYGNFNQSHWYAALDAVKGPNGNIVCRTSITNPGLYPGCVPWNPFGNGAPSAAAYNYILGVSQFQVRNKQDDFAGQISGSVFELPAGPIQAAVGAEWRHQTLVEESNNDPSTPIDQTGLRTTVSPFVLTYNSTNVGKANGQESVKEAFVEVAVPILRDVPFAESLDLNGAARYTDYSVSGSVNTWKIGASWTPIHELRVRANLSQDIRAPTLYELFAGTSATRGTFNDIHTGANTNTITLSMGNPNLKPEIGRTTTLGVIWQPDYIPGFSASLDYFDLTIRGAITKLTTTDLNQQCENSHGTASICQYIVRPLPYSDTSAANFPTNLITVPFNQAMIYMHGIDYEANYRLPLDRFFSSSNARVDLRLIGNYTPSFKAQSGPGVAPVQEAGLVTFIPKNKVNVGATYTDGPLSFGVQARYLGAVTRTTTPGVYYTDNKIPAVTYVDLNAAYDFEVRGHKFTAYANVTNLTNKFVFMPSTGQPTEFYPSQQSLYDVVGRYYVAGLKFEF</sequence>
<dbReference type="SUPFAM" id="SSF56935">
    <property type="entry name" value="Porins"/>
    <property type="match status" value="1"/>
</dbReference>
<keyword evidence="15" id="KW-1185">Reference proteome</keyword>
<keyword evidence="6 8" id="KW-0472">Membrane</keyword>
<dbReference type="EMBL" id="QFYP01000001">
    <property type="protein sequence ID" value="RAK61182.1"/>
    <property type="molecule type" value="Genomic_DNA"/>
</dbReference>
<comment type="caution">
    <text evidence="14">The sequence shown here is derived from an EMBL/GenBank/DDBJ whole genome shotgun (WGS) entry which is preliminary data.</text>
</comment>
<dbReference type="InterPro" id="IPR036942">
    <property type="entry name" value="Beta-barrel_TonB_sf"/>
</dbReference>
<dbReference type="Pfam" id="PF00593">
    <property type="entry name" value="TonB_dep_Rec_b-barrel"/>
    <property type="match status" value="1"/>
</dbReference>
<feature type="signal peptide" evidence="11">
    <location>
        <begin position="1"/>
        <end position="24"/>
    </location>
</feature>
<dbReference type="Gene3D" id="2.40.170.20">
    <property type="entry name" value="TonB-dependent receptor, beta-barrel domain"/>
    <property type="match status" value="1"/>
</dbReference>
<keyword evidence="4 8" id="KW-0812">Transmembrane</keyword>
<evidence type="ECO:0000256" key="5">
    <source>
        <dbReference type="ARBA" id="ARBA00023077"/>
    </source>
</evidence>
<gene>
    <name evidence="14" type="ORF">DJ021_15880</name>
</gene>
<dbReference type="RefSeq" id="WP_111458474.1">
    <property type="nucleotide sequence ID" value="NZ_QFYP01000001.1"/>
</dbReference>
<dbReference type="AlphaFoldDB" id="A0A328B168"/>
<evidence type="ECO:0000256" key="8">
    <source>
        <dbReference type="PROSITE-ProRule" id="PRU01360"/>
    </source>
</evidence>
<name>A0A328B168_9CAUL</name>
<dbReference type="InterPro" id="IPR012910">
    <property type="entry name" value="Plug_dom"/>
</dbReference>
<proteinExistence type="inferred from homology"/>
<dbReference type="Gene3D" id="2.170.130.10">
    <property type="entry name" value="TonB-dependent receptor, plug domain"/>
    <property type="match status" value="1"/>
</dbReference>